<evidence type="ECO:0000256" key="7">
    <source>
        <dbReference type="RuleBase" id="RU363032"/>
    </source>
</evidence>
<dbReference type="GO" id="GO:0055085">
    <property type="term" value="P:transmembrane transport"/>
    <property type="evidence" value="ECO:0007669"/>
    <property type="project" value="InterPro"/>
</dbReference>
<feature type="transmembrane region" description="Helical" evidence="7">
    <location>
        <begin position="64"/>
        <end position="88"/>
    </location>
</feature>
<feature type="transmembrane region" description="Helical" evidence="7">
    <location>
        <begin position="7"/>
        <end position="26"/>
    </location>
</feature>
<feature type="transmembrane region" description="Helical" evidence="7">
    <location>
        <begin position="220"/>
        <end position="243"/>
    </location>
</feature>
<gene>
    <name evidence="9" type="ORF">UW32_C0001G0009</name>
</gene>
<feature type="transmembrane region" description="Helical" evidence="7">
    <location>
        <begin position="165"/>
        <end position="183"/>
    </location>
</feature>
<dbReference type="InterPro" id="IPR000515">
    <property type="entry name" value="MetI-like"/>
</dbReference>
<feature type="transmembrane region" description="Helical" evidence="7">
    <location>
        <begin position="190"/>
        <end position="214"/>
    </location>
</feature>
<dbReference type="AlphaFoldDB" id="A0A0G1JHD2"/>
<dbReference type="Pfam" id="PF00528">
    <property type="entry name" value="BPD_transp_1"/>
    <property type="match status" value="1"/>
</dbReference>
<evidence type="ECO:0000256" key="6">
    <source>
        <dbReference type="ARBA" id="ARBA00023136"/>
    </source>
</evidence>
<dbReference type="Proteomes" id="UP000034051">
    <property type="component" value="Unassembled WGS sequence"/>
</dbReference>
<dbReference type="CDD" id="cd06261">
    <property type="entry name" value="TM_PBP2"/>
    <property type="match status" value="1"/>
</dbReference>
<dbReference type="InterPro" id="IPR035906">
    <property type="entry name" value="MetI-like_sf"/>
</dbReference>
<comment type="caution">
    <text evidence="9">The sequence shown here is derived from an EMBL/GenBank/DDBJ whole genome shotgun (WGS) entry which is preliminary data.</text>
</comment>
<evidence type="ECO:0000313" key="10">
    <source>
        <dbReference type="Proteomes" id="UP000034051"/>
    </source>
</evidence>
<feature type="transmembrane region" description="Helical" evidence="7">
    <location>
        <begin position="100"/>
        <end position="119"/>
    </location>
</feature>
<name>A0A0G1JHD2_9BACT</name>
<accession>A0A0G1JHD2</accession>
<dbReference type="GO" id="GO:0005886">
    <property type="term" value="C:plasma membrane"/>
    <property type="evidence" value="ECO:0007669"/>
    <property type="project" value="UniProtKB-SubCell"/>
</dbReference>
<sequence>MMRSNPLKRYITIIPFALLLALWELLVRTEFANPFFISSPSAILTSGFSLLASGEMTPHIITSMGAVFIALLLALIIGVSLGILAGFYSKVGDVISPYLFTLNSLPIVAVTPLFILWFGFGMGAKILIIFLMAVIPVIIAAMDGAKSVDTNLITMARLYKASDSTILRSIVFYHAAPFIYSGMRVAVGRAFIGLVIAEIFGYNKGLGHLIALYSSNYQTALLMFTIIFLLACNVLLVKLITFLEKKTINWK</sequence>
<evidence type="ECO:0000259" key="8">
    <source>
        <dbReference type="PROSITE" id="PS50928"/>
    </source>
</evidence>
<dbReference type="EMBL" id="LCHW01000001">
    <property type="protein sequence ID" value="KKT43417.1"/>
    <property type="molecule type" value="Genomic_DNA"/>
</dbReference>
<protein>
    <submittedName>
        <fullName evidence="9">ABC-type nitrate/sulfonate/bicarbonate transport system, permease component</fullName>
    </submittedName>
</protein>
<keyword evidence="6 7" id="KW-0472">Membrane</keyword>
<evidence type="ECO:0000313" key="9">
    <source>
        <dbReference type="EMBL" id="KKT43417.1"/>
    </source>
</evidence>
<dbReference type="Gene3D" id="1.10.3720.10">
    <property type="entry name" value="MetI-like"/>
    <property type="match status" value="1"/>
</dbReference>
<organism evidence="9 10">
    <name type="scientific">Candidatus Wolfebacteria bacterium GW2011_GWE2_44_13</name>
    <dbReference type="NCBI Taxonomy" id="1619017"/>
    <lineage>
        <taxon>Bacteria</taxon>
        <taxon>Candidatus Wolfeibacteriota</taxon>
    </lineage>
</organism>
<evidence type="ECO:0000256" key="1">
    <source>
        <dbReference type="ARBA" id="ARBA00004651"/>
    </source>
</evidence>
<evidence type="ECO:0000256" key="2">
    <source>
        <dbReference type="ARBA" id="ARBA00022448"/>
    </source>
</evidence>
<evidence type="ECO:0000256" key="5">
    <source>
        <dbReference type="ARBA" id="ARBA00022989"/>
    </source>
</evidence>
<dbReference type="PANTHER" id="PTHR30151">
    <property type="entry name" value="ALKANE SULFONATE ABC TRANSPORTER-RELATED, MEMBRANE SUBUNIT"/>
    <property type="match status" value="1"/>
</dbReference>
<keyword evidence="2 7" id="KW-0813">Transport</keyword>
<feature type="transmembrane region" description="Helical" evidence="7">
    <location>
        <begin position="126"/>
        <end position="145"/>
    </location>
</feature>
<evidence type="ECO:0000256" key="4">
    <source>
        <dbReference type="ARBA" id="ARBA00022692"/>
    </source>
</evidence>
<feature type="domain" description="ABC transmembrane type-1" evidence="8">
    <location>
        <begin position="60"/>
        <end position="241"/>
    </location>
</feature>
<dbReference type="SUPFAM" id="SSF161098">
    <property type="entry name" value="MetI-like"/>
    <property type="match status" value="1"/>
</dbReference>
<keyword evidence="4 7" id="KW-0812">Transmembrane</keyword>
<comment type="similarity">
    <text evidence="7">Belongs to the binding-protein-dependent transport system permease family.</text>
</comment>
<keyword evidence="3" id="KW-1003">Cell membrane</keyword>
<dbReference type="PANTHER" id="PTHR30151:SF20">
    <property type="entry name" value="ABC TRANSPORTER PERMEASE PROTEIN HI_0355-RELATED"/>
    <property type="match status" value="1"/>
</dbReference>
<keyword evidence="5 7" id="KW-1133">Transmembrane helix</keyword>
<evidence type="ECO:0000256" key="3">
    <source>
        <dbReference type="ARBA" id="ARBA00022475"/>
    </source>
</evidence>
<feature type="transmembrane region" description="Helical" evidence="7">
    <location>
        <begin position="32"/>
        <end position="52"/>
    </location>
</feature>
<proteinExistence type="inferred from homology"/>
<comment type="subcellular location">
    <subcellularLocation>
        <location evidence="1 7">Cell membrane</location>
        <topology evidence="1 7">Multi-pass membrane protein</topology>
    </subcellularLocation>
</comment>
<dbReference type="PROSITE" id="PS50928">
    <property type="entry name" value="ABC_TM1"/>
    <property type="match status" value="1"/>
</dbReference>
<reference evidence="9 10" key="1">
    <citation type="journal article" date="2015" name="Nature">
        <title>rRNA introns, odd ribosomes, and small enigmatic genomes across a large radiation of phyla.</title>
        <authorList>
            <person name="Brown C.T."/>
            <person name="Hug L.A."/>
            <person name="Thomas B.C."/>
            <person name="Sharon I."/>
            <person name="Castelle C.J."/>
            <person name="Singh A."/>
            <person name="Wilkins M.J."/>
            <person name="Williams K.H."/>
            <person name="Banfield J.F."/>
        </authorList>
    </citation>
    <scope>NUCLEOTIDE SEQUENCE [LARGE SCALE GENOMIC DNA]</scope>
</reference>